<dbReference type="PANTHER" id="PTHR43157:SF31">
    <property type="entry name" value="PHOSPHATIDYLINOSITOL-GLYCAN BIOSYNTHESIS CLASS F PROTEIN"/>
    <property type="match status" value="1"/>
</dbReference>
<reference evidence="3 4" key="1">
    <citation type="journal article" date="2009" name="Int. J. Syst. Evol. Microbiol.">
        <title>Paenibacillus contaminans sp. nov., isolated from a contaminated laboratory plate.</title>
        <authorList>
            <person name="Chou J.H."/>
            <person name="Lee J.H."/>
            <person name="Lin M.C."/>
            <person name="Chang P.S."/>
            <person name="Arun A.B."/>
            <person name="Young C.C."/>
            <person name="Chen W.M."/>
        </authorList>
    </citation>
    <scope>NUCLEOTIDE SEQUENCE [LARGE SCALE GENOMIC DNA]</scope>
    <source>
        <strain evidence="3 4">CKOBP-6</strain>
    </source>
</reference>
<gene>
    <name evidence="3" type="ORF">DQG23_11780</name>
</gene>
<dbReference type="PRINTS" id="PR00081">
    <property type="entry name" value="GDHRDH"/>
</dbReference>
<evidence type="ECO:0000313" key="3">
    <source>
        <dbReference type="EMBL" id="RAV21328.1"/>
    </source>
</evidence>
<dbReference type="Pfam" id="PF00106">
    <property type="entry name" value="adh_short"/>
    <property type="match status" value="1"/>
</dbReference>
<dbReference type="GO" id="GO:0016491">
    <property type="term" value="F:oxidoreductase activity"/>
    <property type="evidence" value="ECO:0007669"/>
    <property type="project" value="UniProtKB-KW"/>
</dbReference>
<evidence type="ECO:0000256" key="1">
    <source>
        <dbReference type="ARBA" id="ARBA00023002"/>
    </source>
</evidence>
<comment type="caution">
    <text evidence="3">The sequence shown here is derived from an EMBL/GenBank/DDBJ whole genome shotgun (WGS) entry which is preliminary data.</text>
</comment>
<dbReference type="OrthoDB" id="9809821at2"/>
<evidence type="ECO:0000313" key="4">
    <source>
        <dbReference type="Proteomes" id="UP000250369"/>
    </source>
</evidence>
<dbReference type="SUPFAM" id="SSF51735">
    <property type="entry name" value="NAD(P)-binding Rossmann-fold domains"/>
    <property type="match status" value="1"/>
</dbReference>
<dbReference type="PRINTS" id="PR00080">
    <property type="entry name" value="SDRFAMILY"/>
</dbReference>
<accession>A0A329MPD2</accession>
<name>A0A329MPD2_9BACL</name>
<protein>
    <submittedName>
        <fullName evidence="3">Short-chain dehydrogenase</fullName>
    </submittedName>
</protein>
<sequence length="270" mass="29387">MVTGANSGIGKATALGLAKQGAEVVIVCRDRVRGEAARKEIAEQSGNGNIELLVADFASLESVRQVVRQFKERYDKLHVLVNNAGGMFSKQERSMDGFEMTFAVNYLAPFLLTHLLMDTLKASAPARIVNVASEVQAKTIAVDTVLNPPVYKSFAAYGQAKLAVVMMTYTLAKRLQGSSVTINALHPGAIYTPQSAKFAPAFLRPLMRLFMKTPEQGAQTPLFLASSPELEGRTGKYYKDQQVKQTGAASYDIALQEQLYANSMKWTGLA</sequence>
<dbReference type="AlphaFoldDB" id="A0A329MPD2"/>
<organism evidence="3 4">
    <name type="scientific">Paenibacillus contaminans</name>
    <dbReference type="NCBI Taxonomy" id="450362"/>
    <lineage>
        <taxon>Bacteria</taxon>
        <taxon>Bacillati</taxon>
        <taxon>Bacillota</taxon>
        <taxon>Bacilli</taxon>
        <taxon>Bacillales</taxon>
        <taxon>Paenibacillaceae</taxon>
        <taxon>Paenibacillus</taxon>
    </lineage>
</organism>
<dbReference type="CDD" id="cd05327">
    <property type="entry name" value="retinol-DH_like_SDR_c_like"/>
    <property type="match status" value="1"/>
</dbReference>
<dbReference type="InterPro" id="IPR036291">
    <property type="entry name" value="NAD(P)-bd_dom_sf"/>
</dbReference>
<comment type="similarity">
    <text evidence="2">Belongs to the short-chain dehydrogenases/reductases (SDR) family.</text>
</comment>
<dbReference type="PANTHER" id="PTHR43157">
    <property type="entry name" value="PHOSPHATIDYLINOSITOL-GLYCAN BIOSYNTHESIS CLASS F PROTEIN-RELATED"/>
    <property type="match status" value="1"/>
</dbReference>
<dbReference type="InterPro" id="IPR002347">
    <property type="entry name" value="SDR_fam"/>
</dbReference>
<dbReference type="Proteomes" id="UP000250369">
    <property type="component" value="Unassembled WGS sequence"/>
</dbReference>
<proteinExistence type="inferred from homology"/>
<keyword evidence="1" id="KW-0560">Oxidoreductase</keyword>
<dbReference type="Gene3D" id="3.40.50.720">
    <property type="entry name" value="NAD(P)-binding Rossmann-like Domain"/>
    <property type="match status" value="1"/>
</dbReference>
<evidence type="ECO:0000256" key="2">
    <source>
        <dbReference type="RuleBase" id="RU000363"/>
    </source>
</evidence>
<dbReference type="EMBL" id="QMFB01000005">
    <property type="protein sequence ID" value="RAV21328.1"/>
    <property type="molecule type" value="Genomic_DNA"/>
</dbReference>
<keyword evidence="4" id="KW-1185">Reference proteome</keyword>